<reference evidence="1 2" key="1">
    <citation type="journal article" date="2014" name="BMC Genomics">
        <title>Genome and secretome analysis of the hemibiotrophic fungal pathogen, Moniliophthora roreri, which causes frosty pod rot disease of cacao: mechanisms of the biotrophic and necrotrophic phases.</title>
        <authorList>
            <person name="Meinhardt L.W."/>
            <person name="Costa G.G.L."/>
            <person name="Thomazella D.P.T."/>
            <person name="Teixeira P.J.P.L."/>
            <person name="Carazzolle M.F."/>
            <person name="Schuster S.C."/>
            <person name="Carlson J.E."/>
            <person name="Guiltinan M.J."/>
            <person name="Mieczkowski P."/>
            <person name="Farmer A."/>
            <person name="Ramaraj T."/>
            <person name="Crozier J."/>
            <person name="Davis R.E."/>
            <person name="Shao J."/>
            <person name="Melnick R.L."/>
            <person name="Pereira G.A.G."/>
            <person name="Bailey B.A."/>
        </authorList>
    </citation>
    <scope>NUCLEOTIDE SEQUENCE [LARGE SCALE GENOMIC DNA]</scope>
    <source>
        <strain evidence="1 2">MCA 2997</strain>
    </source>
</reference>
<gene>
    <name evidence="1" type="ORF">Moror_16376</name>
</gene>
<dbReference type="KEGG" id="mrr:Moror_16376"/>
<proteinExistence type="predicted"/>
<dbReference type="EMBL" id="AWSO01000393">
    <property type="protein sequence ID" value="ESK90978.1"/>
    <property type="molecule type" value="Genomic_DNA"/>
</dbReference>
<dbReference type="AlphaFoldDB" id="V2WVT2"/>
<dbReference type="OrthoDB" id="5419315at2759"/>
<protein>
    <submittedName>
        <fullName evidence="1">Uncharacterized protein</fullName>
    </submittedName>
</protein>
<name>V2WVT2_MONRO</name>
<dbReference type="HOGENOM" id="CLU_1525564_0_0_1"/>
<evidence type="ECO:0000313" key="2">
    <source>
        <dbReference type="Proteomes" id="UP000017559"/>
    </source>
</evidence>
<sequence>MASPTPLARIIILHGPSPRSPIPQGFGTQLAISVWSALEKQHGFTNQKLRDLDPLSVNLQWDPAVKALGHLQQIYDPTTSGLGSEPEDLSDPDIRAAYRRAVKAFYVAYPFTNELEKRTNWDVSSHDRHLGAGGSKSFFSSLVIYGSRPAALFYAPIIPILLCVFLPSPLHPAGSA</sequence>
<evidence type="ECO:0000313" key="1">
    <source>
        <dbReference type="EMBL" id="ESK90978.1"/>
    </source>
</evidence>
<organism evidence="1 2">
    <name type="scientific">Moniliophthora roreri (strain MCA 2997)</name>
    <name type="common">Cocoa frosty pod rot fungus</name>
    <name type="synonym">Crinipellis roreri</name>
    <dbReference type="NCBI Taxonomy" id="1381753"/>
    <lineage>
        <taxon>Eukaryota</taxon>
        <taxon>Fungi</taxon>
        <taxon>Dikarya</taxon>
        <taxon>Basidiomycota</taxon>
        <taxon>Agaricomycotina</taxon>
        <taxon>Agaricomycetes</taxon>
        <taxon>Agaricomycetidae</taxon>
        <taxon>Agaricales</taxon>
        <taxon>Marasmiineae</taxon>
        <taxon>Marasmiaceae</taxon>
        <taxon>Moniliophthora</taxon>
    </lineage>
</organism>
<accession>V2WVT2</accession>
<comment type="caution">
    <text evidence="1">The sequence shown here is derived from an EMBL/GenBank/DDBJ whole genome shotgun (WGS) entry which is preliminary data.</text>
</comment>
<dbReference type="Proteomes" id="UP000017559">
    <property type="component" value="Unassembled WGS sequence"/>
</dbReference>
<keyword evidence="2" id="KW-1185">Reference proteome</keyword>